<dbReference type="EMBL" id="CP060811">
    <property type="protein sequence ID" value="QQN89403.1"/>
    <property type="molecule type" value="Genomic_DNA"/>
</dbReference>
<dbReference type="Proteomes" id="UP000596079">
    <property type="component" value="Chromosome"/>
</dbReference>
<organism evidence="1 2">
    <name type="scientific">Acinetobacter variabilis</name>
    <dbReference type="NCBI Taxonomy" id="70346"/>
    <lineage>
        <taxon>Bacteria</taxon>
        <taxon>Pseudomonadati</taxon>
        <taxon>Pseudomonadota</taxon>
        <taxon>Gammaproteobacteria</taxon>
        <taxon>Moraxellales</taxon>
        <taxon>Moraxellaceae</taxon>
        <taxon>Acinetobacter</taxon>
    </lineage>
</organism>
<gene>
    <name evidence="1" type="ORF">IAQ69_07060</name>
</gene>
<dbReference type="RefSeq" id="WP_180033907.1">
    <property type="nucleotide sequence ID" value="NZ_CP060811.1"/>
</dbReference>
<protein>
    <submittedName>
        <fullName evidence="1">Uncharacterized protein</fullName>
    </submittedName>
</protein>
<name>A0A7T7WKK8_9GAMM</name>
<proteinExistence type="predicted"/>
<sequence length="122" mass="13664">MPSNQQTQQNFFDASLKPKKLIRSDKIPTYADEITEIKINSHITRLTFGVISPDADTLDSNHTIVNESVTVALPTTNFLAAISQMIVPLVENEQLLQVISEDYSNISEYAKAQLEQLKSVKK</sequence>
<accession>A0A7T7WKK8</accession>
<evidence type="ECO:0000313" key="1">
    <source>
        <dbReference type="EMBL" id="QQN89403.1"/>
    </source>
</evidence>
<reference evidence="1 2" key="1">
    <citation type="submission" date="2020-08" db="EMBL/GenBank/DDBJ databases">
        <title>Emergence of ISAba1-mediated novel tet(X) in Acinetobacter variabilis from a chicken farm.</title>
        <authorList>
            <person name="Peng K."/>
            <person name="Li R."/>
        </authorList>
    </citation>
    <scope>NUCLEOTIDE SEQUENCE [LARGE SCALE GENOMIC DNA]</scope>
    <source>
        <strain evidence="1 2">XM9F202-2</strain>
    </source>
</reference>
<evidence type="ECO:0000313" key="2">
    <source>
        <dbReference type="Proteomes" id="UP000596079"/>
    </source>
</evidence>
<dbReference type="AlphaFoldDB" id="A0A7T7WKK8"/>